<reference evidence="3" key="2">
    <citation type="submission" date="2025-08" db="UniProtKB">
        <authorList>
            <consortium name="RefSeq"/>
        </authorList>
    </citation>
    <scope>IDENTIFICATION</scope>
    <source>
        <tissue evidence="3">Leaf</tissue>
    </source>
</reference>
<organism evidence="2 3">
    <name type="scientific">Nicotiana sylvestris</name>
    <name type="common">Wood tobacco</name>
    <name type="synonym">South American tobacco</name>
    <dbReference type="NCBI Taxonomy" id="4096"/>
    <lineage>
        <taxon>Eukaryota</taxon>
        <taxon>Viridiplantae</taxon>
        <taxon>Streptophyta</taxon>
        <taxon>Embryophyta</taxon>
        <taxon>Tracheophyta</taxon>
        <taxon>Spermatophyta</taxon>
        <taxon>Magnoliopsida</taxon>
        <taxon>eudicotyledons</taxon>
        <taxon>Gunneridae</taxon>
        <taxon>Pentapetalae</taxon>
        <taxon>asterids</taxon>
        <taxon>lamiids</taxon>
        <taxon>Solanales</taxon>
        <taxon>Solanaceae</taxon>
        <taxon>Nicotianoideae</taxon>
        <taxon>Nicotianeae</taxon>
        <taxon>Nicotiana</taxon>
    </lineage>
</organism>
<dbReference type="SUPFAM" id="SSF56672">
    <property type="entry name" value="DNA/RNA polymerases"/>
    <property type="match status" value="1"/>
</dbReference>
<sequence length="226" mass="24708">MHSGTCYLELPICYGYGMMGHIQRHCRVSHQGEGRGTTQSSSPAAATSSAPLQLEVPPIPTGCGAARGESDQLHEPFSVSTPVGESITAVRVYRGCVVTVRGRDTMADLIELGMVDFDVPSIKDKGVGHSKIAFRTREGIMVDPQRIVAVKNWPRPTTPIEIHSFLGLVGYYRKFVKGFSTLASPLTKLTQKVVKFQWSDACERSFQELKSRLMTAPVLTLPDGTK</sequence>
<dbReference type="InterPro" id="IPR050951">
    <property type="entry name" value="Retrovirus_Pol_polyprotein"/>
</dbReference>
<dbReference type="PANTHER" id="PTHR37984">
    <property type="entry name" value="PROTEIN CBG26694"/>
    <property type="match status" value="1"/>
</dbReference>
<dbReference type="Gene3D" id="3.30.70.270">
    <property type="match status" value="1"/>
</dbReference>
<dbReference type="FunFam" id="3.30.70.270:FF:000020">
    <property type="entry name" value="Transposon Tf2-6 polyprotein-like Protein"/>
    <property type="match status" value="1"/>
</dbReference>
<gene>
    <name evidence="3" type="primary">LOC104222305</name>
</gene>
<feature type="compositionally biased region" description="Low complexity" evidence="1">
    <location>
        <begin position="38"/>
        <end position="51"/>
    </location>
</feature>
<dbReference type="STRING" id="4096.A0A1U7W3P9"/>
<reference evidence="2" key="1">
    <citation type="journal article" date="2013" name="Genome Biol.">
        <title>Reference genomes and transcriptomes of Nicotiana sylvestris and Nicotiana tomentosiformis.</title>
        <authorList>
            <person name="Sierro N."/>
            <person name="Battey J.N."/>
            <person name="Ouadi S."/>
            <person name="Bovet L."/>
            <person name="Goepfert S."/>
            <person name="Bakaher N."/>
            <person name="Peitsch M.C."/>
            <person name="Ivanov N.V."/>
        </authorList>
    </citation>
    <scope>NUCLEOTIDE SEQUENCE [LARGE SCALE GENOMIC DNA]</scope>
</reference>
<dbReference type="InterPro" id="IPR043502">
    <property type="entry name" value="DNA/RNA_pol_sf"/>
</dbReference>
<dbReference type="OrthoDB" id="1734625at2759"/>
<evidence type="ECO:0000313" key="2">
    <source>
        <dbReference type="Proteomes" id="UP000189701"/>
    </source>
</evidence>
<dbReference type="eggNOG" id="KOG0017">
    <property type="taxonomic scope" value="Eukaryota"/>
</dbReference>
<name>A0A1U7W3P9_NICSY</name>
<keyword evidence="2" id="KW-1185">Reference proteome</keyword>
<feature type="region of interest" description="Disordered" evidence="1">
    <location>
        <begin position="30"/>
        <end position="51"/>
    </location>
</feature>
<dbReference type="Proteomes" id="UP000189701">
    <property type="component" value="Unplaced"/>
</dbReference>
<dbReference type="InterPro" id="IPR043128">
    <property type="entry name" value="Rev_trsase/Diguanyl_cyclase"/>
</dbReference>
<dbReference type="AlphaFoldDB" id="A0A1U7W3P9"/>
<dbReference type="Pfam" id="PF08284">
    <property type="entry name" value="RVP_2"/>
    <property type="match status" value="1"/>
</dbReference>
<dbReference type="RefSeq" id="XP_009771836.1">
    <property type="nucleotide sequence ID" value="XM_009773534.1"/>
</dbReference>
<proteinExistence type="predicted"/>
<dbReference type="PANTHER" id="PTHR37984:SF5">
    <property type="entry name" value="PROTEIN NYNRIN-LIKE"/>
    <property type="match status" value="1"/>
</dbReference>
<evidence type="ECO:0000256" key="1">
    <source>
        <dbReference type="SAM" id="MobiDB-lite"/>
    </source>
</evidence>
<accession>A0A1U7W3P9</accession>
<protein>
    <submittedName>
        <fullName evidence="3">Uncharacterized protein LOC104222305</fullName>
    </submittedName>
</protein>
<evidence type="ECO:0000313" key="3">
    <source>
        <dbReference type="RefSeq" id="XP_009771836.1"/>
    </source>
</evidence>